<feature type="region of interest" description="Disordered" evidence="2">
    <location>
        <begin position="1339"/>
        <end position="1367"/>
    </location>
</feature>
<dbReference type="PROSITE" id="PS50245">
    <property type="entry name" value="CAP_GLY_2"/>
    <property type="match status" value="1"/>
</dbReference>
<feature type="region of interest" description="Disordered" evidence="2">
    <location>
        <begin position="1"/>
        <end position="25"/>
    </location>
</feature>
<feature type="coiled-coil region" evidence="1">
    <location>
        <begin position="699"/>
        <end position="765"/>
    </location>
</feature>
<evidence type="ECO:0000259" key="3">
    <source>
        <dbReference type="PROSITE" id="PS50245"/>
    </source>
</evidence>
<feature type="region of interest" description="Disordered" evidence="2">
    <location>
        <begin position="164"/>
        <end position="247"/>
    </location>
</feature>
<dbReference type="PANTHER" id="PTHR45615:SF40">
    <property type="entry name" value="MYOSIN HEAVY CHAIN, NON-MUSCLE"/>
    <property type="match status" value="1"/>
</dbReference>
<feature type="coiled-coil region" evidence="1">
    <location>
        <begin position="424"/>
        <end position="602"/>
    </location>
</feature>
<evidence type="ECO:0000313" key="4">
    <source>
        <dbReference type="EMBL" id="KAL3766862.1"/>
    </source>
</evidence>
<accession>A0ABD3MTU4</accession>
<feature type="compositionally biased region" description="Low complexity" evidence="2">
    <location>
        <begin position="177"/>
        <end position="189"/>
    </location>
</feature>
<name>A0ABD3MTU4_9STRA</name>
<feature type="region of interest" description="Disordered" evidence="2">
    <location>
        <begin position="341"/>
        <end position="414"/>
    </location>
</feature>
<evidence type="ECO:0000256" key="2">
    <source>
        <dbReference type="SAM" id="MobiDB-lite"/>
    </source>
</evidence>
<feature type="region of interest" description="Disordered" evidence="2">
    <location>
        <begin position="1287"/>
        <end position="1310"/>
    </location>
</feature>
<dbReference type="SMART" id="SM01052">
    <property type="entry name" value="CAP_GLY"/>
    <property type="match status" value="1"/>
</dbReference>
<dbReference type="PROSITE" id="PS00845">
    <property type="entry name" value="CAP_GLY_1"/>
    <property type="match status" value="1"/>
</dbReference>
<keyword evidence="1" id="KW-0175">Coiled coil</keyword>
<feature type="compositionally biased region" description="Basic and acidic residues" evidence="2">
    <location>
        <begin position="362"/>
        <end position="388"/>
    </location>
</feature>
<proteinExistence type="predicted"/>
<dbReference type="EMBL" id="JALLBG020000079">
    <property type="protein sequence ID" value="KAL3766862.1"/>
    <property type="molecule type" value="Genomic_DNA"/>
</dbReference>
<comment type="caution">
    <text evidence="4">The sequence shown here is derived from an EMBL/GenBank/DDBJ whole genome shotgun (WGS) entry which is preliminary data.</text>
</comment>
<feature type="compositionally biased region" description="Low complexity" evidence="2">
    <location>
        <begin position="216"/>
        <end position="228"/>
    </location>
</feature>
<dbReference type="SUPFAM" id="SSF74924">
    <property type="entry name" value="Cap-Gly domain"/>
    <property type="match status" value="1"/>
</dbReference>
<feature type="compositionally biased region" description="Low complexity" evidence="2">
    <location>
        <begin position="1287"/>
        <end position="1305"/>
    </location>
</feature>
<feature type="coiled-coil region" evidence="1">
    <location>
        <begin position="644"/>
        <end position="671"/>
    </location>
</feature>
<feature type="domain" description="CAP-Gly" evidence="3">
    <location>
        <begin position="39"/>
        <end position="88"/>
    </location>
</feature>
<dbReference type="InterPro" id="IPR000938">
    <property type="entry name" value="CAP-Gly_domain"/>
</dbReference>
<dbReference type="InterPro" id="IPR036859">
    <property type="entry name" value="CAP-Gly_dom_sf"/>
</dbReference>
<keyword evidence="5" id="KW-1185">Reference proteome</keyword>
<dbReference type="PANTHER" id="PTHR45615">
    <property type="entry name" value="MYOSIN HEAVY CHAIN, NON-MUSCLE"/>
    <property type="match status" value="1"/>
</dbReference>
<dbReference type="Pfam" id="PF01302">
    <property type="entry name" value="CAP_GLY"/>
    <property type="match status" value="1"/>
</dbReference>
<sequence length="1520" mass="164553">MADDFRLNDPVTIESTGSTADTDTSSGPLLLEGIVAHLGPVQFAPGNDWVGIRLTGASVGKGKNDGSVKGVHYFDAGANSTNNGMFVKKNNVKKRSLSRLEELRLRRELSEAGGGAAGVAISTSSRGAAAASAAGEGVRTRSRAIKCPVASSSSSSGISSAAAAALPSGGTTTPRKSAGASPAPATTSSVGGKAGGTSKLEELRAKREALARERGSNISSSSAVRDSSVTTPIASTRDTKEVVSNDDEKEDAIEVQEEASSVSAPSSLPKINLQSATPGYRAELTRLQDKISKLEGDLKKKTMECTSLQSSLDFMSRGAEQSTHDAVRMYAMGALALTEAKKSGSTPMTASRGAITATPGKDTPDKGGRRSLDAELKLEESKVRKGGEKSGTAAEDTDEDDDDEEEDEDDTENEVVHQAAAAVSQALVERNNELKQQLSDLTSANINLQNQLIEAEERISNVTTRFEQATENYRNEKLARSDELKSYNADKSVLTSQIASLERELKVVQERVSDKSSMQDHSHAALAKLRAELTSLQRKNEELENDKMELESTLEELVLDKEQLGQEKELIEDQLEEMKIDLESTQLELEDAKAQLESDRAAEASALDAAAAGGVASPDAGASTATAADQDVTRSLTLQNTRLRTALIRLREQSELERNQLQRQIKSFQADSTSREELLAELESLKTKHASTLFEVKELKDMIDQTSALEETIEILSDKVWNLEEKNADLNRTIRELEESAEIAAEMEEVQAEELKMLLRDLEGRDALVRNLEEAIRMQRRREEDFQRYVSEFRTSISTLKREKAALLAHTDNDQGEKSHLLATSKKALAQAAQLASDAAEARRWSSEAAFHKIFARSATYLSQRLEMLLPSGVASAEIAAVKGEMSLAKVADMASVSLLAVEEIFNKSVEKGSAAISEFNTLNESESMVLTDVVSQRIAVMTHTANFAQITIEVATDALRLMAAGQWPDLLSKDLSTDLGGVVTHTIADLDMALSEQLKLLKSDGALSPLRSSLTYLDQSAKNARLALFSATDENGSLVVPTEWKPPGWEALKNISLGRFACLGAAAVLSSAVCPIEDSENEPPPATPKHFADVVTKTKQGCSFIRDICKNLAGLQLNDADTLNSLDELSSQYYSHSKDLYECVSTTLDGESITIEDVDKFSSLMDSVLSSAKQIAALVRKTGWSENDNIQHHYLSAEYGDSWGGITMVVSQARILDGDAEDVNYLMRARAIENQLEEAVQNEPKLVIANSKIASLEKSLSSRVKENLLQQQNLAELETLLAKAASANAMTPSKGPKPTTPSDSSGDKRKLTVEVQQLQEALDMAHKQSDEYAKEIRLLKDKSRTPRGVRPAGGRMSPKKSSSMDLETTLTQLGQAAASNSSVLSSRDVLLESISLETALFRPALSSAMQASSYWKAKAMRSALSKLAPLNVAISAQSFPTSTGDEARSTWGDIFSLHGVKNQSQAFEELALARNQLRLTNASLSIVDLSQNDVRAQFNRERRKLRTVELRLQNATSCC</sequence>
<reference evidence="4 5" key="1">
    <citation type="submission" date="2024-10" db="EMBL/GenBank/DDBJ databases">
        <title>Updated reference genomes for cyclostephanoid diatoms.</title>
        <authorList>
            <person name="Roberts W.R."/>
            <person name="Alverson A.J."/>
        </authorList>
    </citation>
    <scope>NUCLEOTIDE SEQUENCE [LARGE SCALE GENOMIC DNA]</scope>
    <source>
        <strain evidence="4 5">AJA232-27</strain>
    </source>
</reference>
<feature type="compositionally biased region" description="Low complexity" evidence="2">
    <location>
        <begin position="15"/>
        <end position="25"/>
    </location>
</feature>
<protein>
    <recommendedName>
        <fullName evidence="3">CAP-Gly domain-containing protein</fullName>
    </recommendedName>
</protein>
<gene>
    <name evidence="4" type="ORF">ACHAWU_007952</name>
</gene>
<feature type="compositionally biased region" description="Basic and acidic residues" evidence="2">
    <location>
        <begin position="199"/>
        <end position="215"/>
    </location>
</feature>
<evidence type="ECO:0000313" key="5">
    <source>
        <dbReference type="Proteomes" id="UP001530293"/>
    </source>
</evidence>
<feature type="compositionally biased region" description="Acidic residues" evidence="2">
    <location>
        <begin position="395"/>
        <end position="413"/>
    </location>
</feature>
<evidence type="ECO:0000256" key="1">
    <source>
        <dbReference type="SAM" id="Coils"/>
    </source>
</evidence>
<dbReference type="Proteomes" id="UP001530293">
    <property type="component" value="Unassembled WGS sequence"/>
</dbReference>
<organism evidence="4 5">
    <name type="scientific">Discostella pseudostelligera</name>
    <dbReference type="NCBI Taxonomy" id="259834"/>
    <lineage>
        <taxon>Eukaryota</taxon>
        <taxon>Sar</taxon>
        <taxon>Stramenopiles</taxon>
        <taxon>Ochrophyta</taxon>
        <taxon>Bacillariophyta</taxon>
        <taxon>Coscinodiscophyceae</taxon>
        <taxon>Thalassiosirophycidae</taxon>
        <taxon>Stephanodiscales</taxon>
        <taxon>Stephanodiscaceae</taxon>
        <taxon>Discostella</taxon>
    </lineage>
</organism>
<dbReference type="Gene3D" id="2.30.30.190">
    <property type="entry name" value="CAP Gly-rich-like domain"/>
    <property type="match status" value="1"/>
</dbReference>